<keyword evidence="3 5" id="KW-0251">Elongation factor</keyword>
<evidence type="ECO:0000313" key="9">
    <source>
        <dbReference type="EMBL" id="KRT34569.1"/>
    </source>
</evidence>
<dbReference type="Pfam" id="PF00889">
    <property type="entry name" value="EF_TS"/>
    <property type="match status" value="1"/>
</dbReference>
<evidence type="ECO:0000256" key="1">
    <source>
        <dbReference type="ARBA" id="ARBA00005532"/>
    </source>
</evidence>
<dbReference type="InterPro" id="IPR036402">
    <property type="entry name" value="EF-Ts_dimer_sf"/>
</dbReference>
<dbReference type="Proteomes" id="UP000005273">
    <property type="component" value="Unassembled WGS sequence"/>
</dbReference>
<dbReference type="Gene3D" id="1.10.286.20">
    <property type="match status" value="1"/>
</dbReference>
<gene>
    <name evidence="5" type="primary">tsf</name>
    <name evidence="9" type="ORF">HMPREF1705_03798</name>
</gene>
<evidence type="ECO:0000256" key="7">
    <source>
        <dbReference type="RuleBase" id="RU000643"/>
    </source>
</evidence>
<sequence>MAVDTTLVKELRERTGAGVLDCKKALEECNGDVEKAIDYLREKGIAKAAKKAGRAATEGLIFSYIHMTGKIGTLLELNCETDFVARTDEFQTLGKEIAMHIAAAAPSYISPEDVPAEDLEREKEIYRKQALEEGKPQHIVEKIAEGRVQKFYETACLLEQAWIRDPDKKIKDIITEAIAKLGENIVVRRFARFAIKD</sequence>
<dbReference type="Gene3D" id="1.10.8.10">
    <property type="entry name" value="DNA helicase RuvA subunit, C-terminal domain"/>
    <property type="match status" value="1"/>
</dbReference>
<dbReference type="Gene3D" id="3.30.479.20">
    <property type="entry name" value="Elongation factor Ts, dimerisation domain"/>
    <property type="match status" value="1"/>
</dbReference>
<dbReference type="InterPro" id="IPR009060">
    <property type="entry name" value="UBA-like_sf"/>
</dbReference>
<dbReference type="STRING" id="592015.HMPREF1705_03798"/>
<dbReference type="PANTHER" id="PTHR11741">
    <property type="entry name" value="ELONGATION FACTOR TS"/>
    <property type="match status" value="1"/>
</dbReference>
<dbReference type="InterPro" id="IPR018101">
    <property type="entry name" value="Transl_elong_Ts_CS"/>
</dbReference>
<comment type="similarity">
    <text evidence="1 5 6">Belongs to the EF-Ts family.</text>
</comment>
<dbReference type="FunFam" id="1.10.286.20:FF:000001">
    <property type="entry name" value="Elongation factor Ts"/>
    <property type="match status" value="1"/>
</dbReference>
<dbReference type="InterPro" id="IPR001816">
    <property type="entry name" value="Transl_elong_EFTs/EF1B"/>
</dbReference>
<reference evidence="10" key="1">
    <citation type="submission" date="2012-09" db="EMBL/GenBank/DDBJ databases">
        <authorList>
            <person name="Weinstock G."/>
            <person name="Sodergren E."/>
            <person name="Clifton S."/>
            <person name="Fulton L."/>
            <person name="Fulton B."/>
            <person name="Courtney L."/>
            <person name="Fronick C."/>
            <person name="Harrison M."/>
            <person name="Strong C."/>
            <person name="Farmer C."/>
            <person name="Delehaunty K."/>
            <person name="Markovic C."/>
            <person name="Hall O."/>
            <person name="Minx P."/>
            <person name="Tomlinson C."/>
            <person name="Mitreva M."/>
            <person name="Nelson J."/>
            <person name="Hou S."/>
            <person name="Wollam A."/>
            <person name="Pepin K.H."/>
            <person name="Johnson M."/>
            <person name="Bhonagiri V."/>
            <person name="Nash W.E."/>
            <person name="Suruliraj S."/>
            <person name="Warren W."/>
            <person name="Chinwalla A."/>
            <person name="Mardis E.R."/>
            <person name="Wilson R.K."/>
        </authorList>
    </citation>
    <scope>NUCLEOTIDE SEQUENCE [LARGE SCALE GENOMIC DNA]</scope>
    <source>
        <strain evidence="10">OS1</strain>
    </source>
</reference>
<dbReference type="PROSITE" id="PS01127">
    <property type="entry name" value="EF_TS_2"/>
    <property type="match status" value="1"/>
</dbReference>
<dbReference type="InterPro" id="IPR014039">
    <property type="entry name" value="Transl_elong_EFTs/EF1B_dimer"/>
</dbReference>
<organism evidence="9 10">
    <name type="scientific">Acetomicrobium hydrogeniformans ATCC BAA-1850</name>
    <dbReference type="NCBI Taxonomy" id="592015"/>
    <lineage>
        <taxon>Bacteria</taxon>
        <taxon>Thermotogati</taxon>
        <taxon>Synergistota</taxon>
        <taxon>Synergistia</taxon>
        <taxon>Synergistales</taxon>
        <taxon>Acetomicrobiaceae</taxon>
        <taxon>Acetomicrobium</taxon>
    </lineage>
</organism>
<dbReference type="GO" id="GO:0003746">
    <property type="term" value="F:translation elongation factor activity"/>
    <property type="evidence" value="ECO:0007669"/>
    <property type="project" value="UniProtKB-UniRule"/>
</dbReference>
<dbReference type="RefSeq" id="WP_009200554.1">
    <property type="nucleotide sequence ID" value="NZ_ACJX03000001.1"/>
</dbReference>
<evidence type="ECO:0000256" key="3">
    <source>
        <dbReference type="ARBA" id="ARBA00022768"/>
    </source>
</evidence>
<dbReference type="OrthoDB" id="9808348at2"/>
<keyword evidence="10" id="KW-1185">Reference proteome</keyword>
<dbReference type="PANTHER" id="PTHR11741:SF0">
    <property type="entry name" value="ELONGATION FACTOR TS, MITOCHONDRIAL"/>
    <property type="match status" value="1"/>
</dbReference>
<evidence type="ECO:0000256" key="4">
    <source>
        <dbReference type="ARBA" id="ARBA00022917"/>
    </source>
</evidence>
<dbReference type="AlphaFoldDB" id="A0A0T5X872"/>
<comment type="function">
    <text evidence="5 6">Associates with the EF-Tu.GDP complex and induces the exchange of GDP to GTP. It remains bound to the aminoacyl-tRNA.EF-Tu.GTP complex up to the GTP hydrolysis stage on the ribosome.</text>
</comment>
<dbReference type="HAMAP" id="MF_00050">
    <property type="entry name" value="EF_Ts"/>
    <property type="match status" value="1"/>
</dbReference>
<evidence type="ECO:0000259" key="8">
    <source>
        <dbReference type="Pfam" id="PF00889"/>
    </source>
</evidence>
<dbReference type="CDD" id="cd14275">
    <property type="entry name" value="UBA_EF-Ts"/>
    <property type="match status" value="1"/>
</dbReference>
<evidence type="ECO:0000256" key="5">
    <source>
        <dbReference type="HAMAP-Rule" id="MF_00050"/>
    </source>
</evidence>
<dbReference type="NCBIfam" id="TIGR00116">
    <property type="entry name" value="tsf"/>
    <property type="match status" value="1"/>
</dbReference>
<dbReference type="GO" id="GO:0005737">
    <property type="term" value="C:cytoplasm"/>
    <property type="evidence" value="ECO:0007669"/>
    <property type="project" value="UniProtKB-SubCell"/>
</dbReference>
<comment type="caution">
    <text evidence="9">The sequence shown here is derived from an EMBL/GenBank/DDBJ whole genome shotgun (WGS) entry which is preliminary data.</text>
</comment>
<name>A0A0T5X872_9BACT</name>
<evidence type="ECO:0000256" key="2">
    <source>
        <dbReference type="ARBA" id="ARBA00016956"/>
    </source>
</evidence>
<accession>A0A0T5X872</accession>
<dbReference type="SUPFAM" id="SSF46934">
    <property type="entry name" value="UBA-like"/>
    <property type="match status" value="1"/>
</dbReference>
<keyword evidence="5" id="KW-0963">Cytoplasm</keyword>
<evidence type="ECO:0000256" key="6">
    <source>
        <dbReference type="RuleBase" id="RU000642"/>
    </source>
</evidence>
<dbReference type="PROSITE" id="PS01126">
    <property type="entry name" value="EF_TS_1"/>
    <property type="match status" value="1"/>
</dbReference>
<evidence type="ECO:0000313" key="10">
    <source>
        <dbReference type="Proteomes" id="UP000005273"/>
    </source>
</evidence>
<feature type="domain" description="Translation elongation factor EFTs/EF1B dimerisation" evidence="8">
    <location>
        <begin position="30"/>
        <end position="176"/>
    </location>
</feature>
<dbReference type="SUPFAM" id="SSF54713">
    <property type="entry name" value="Elongation factor Ts (EF-Ts), dimerisation domain"/>
    <property type="match status" value="1"/>
</dbReference>
<keyword evidence="4 5" id="KW-0648">Protein biosynthesis</keyword>
<protein>
    <recommendedName>
        <fullName evidence="2 5">Elongation factor Ts</fullName>
        <shortName evidence="5">EF-Ts</shortName>
    </recommendedName>
</protein>
<dbReference type="eggNOG" id="COG0264">
    <property type="taxonomic scope" value="Bacteria"/>
</dbReference>
<dbReference type="FunFam" id="1.10.8.10:FF:000001">
    <property type="entry name" value="Elongation factor Ts"/>
    <property type="match status" value="1"/>
</dbReference>
<comment type="subcellular location">
    <subcellularLocation>
        <location evidence="5 7">Cytoplasm</location>
    </subcellularLocation>
</comment>
<proteinExistence type="inferred from homology"/>
<dbReference type="EMBL" id="ACJX03000001">
    <property type="protein sequence ID" value="KRT34569.1"/>
    <property type="molecule type" value="Genomic_DNA"/>
</dbReference>
<feature type="region of interest" description="Involved in Mg(2+) ion dislocation from EF-Tu" evidence="5">
    <location>
        <begin position="81"/>
        <end position="84"/>
    </location>
</feature>